<comment type="caution">
    <text evidence="2">The sequence shown here is derived from an EMBL/GenBank/DDBJ whole genome shotgun (WGS) entry which is preliminary data.</text>
</comment>
<feature type="chain" id="PRO_5041379947" evidence="1">
    <location>
        <begin position="19"/>
        <end position="69"/>
    </location>
</feature>
<feature type="signal peptide" evidence="1">
    <location>
        <begin position="1"/>
        <end position="18"/>
    </location>
</feature>
<accession>A0AA39LWV8</accession>
<gene>
    <name evidence="2" type="ORF">QR680_006286</name>
</gene>
<proteinExistence type="predicted"/>
<sequence>MANVVFLVTAIFLAIVFGHSFPGTATVFSSDFACYNSTDCDGLTIAAGECDASFSKMRPRMWKTLLLHR</sequence>
<name>A0AA39LWV8_9BILA</name>
<evidence type="ECO:0000313" key="3">
    <source>
        <dbReference type="Proteomes" id="UP001175271"/>
    </source>
</evidence>
<evidence type="ECO:0000256" key="1">
    <source>
        <dbReference type="SAM" id="SignalP"/>
    </source>
</evidence>
<dbReference type="AlphaFoldDB" id="A0AA39LWV8"/>
<reference evidence="2" key="1">
    <citation type="submission" date="2023-06" db="EMBL/GenBank/DDBJ databases">
        <title>Genomic analysis of the entomopathogenic nematode Steinernema hermaphroditum.</title>
        <authorList>
            <person name="Schwarz E.M."/>
            <person name="Heppert J.K."/>
            <person name="Baniya A."/>
            <person name="Schwartz H.T."/>
            <person name="Tan C.-H."/>
            <person name="Antoshechkin I."/>
            <person name="Sternberg P.W."/>
            <person name="Goodrich-Blair H."/>
            <person name="Dillman A.R."/>
        </authorList>
    </citation>
    <scope>NUCLEOTIDE SEQUENCE</scope>
    <source>
        <strain evidence="2">PS9179</strain>
        <tissue evidence="2">Whole animal</tissue>
    </source>
</reference>
<protein>
    <submittedName>
        <fullName evidence="2">Uncharacterized protein</fullName>
    </submittedName>
</protein>
<evidence type="ECO:0000313" key="2">
    <source>
        <dbReference type="EMBL" id="KAK0412563.1"/>
    </source>
</evidence>
<dbReference type="Proteomes" id="UP001175271">
    <property type="component" value="Unassembled WGS sequence"/>
</dbReference>
<organism evidence="2 3">
    <name type="scientific">Steinernema hermaphroditum</name>
    <dbReference type="NCBI Taxonomy" id="289476"/>
    <lineage>
        <taxon>Eukaryota</taxon>
        <taxon>Metazoa</taxon>
        <taxon>Ecdysozoa</taxon>
        <taxon>Nematoda</taxon>
        <taxon>Chromadorea</taxon>
        <taxon>Rhabditida</taxon>
        <taxon>Tylenchina</taxon>
        <taxon>Panagrolaimomorpha</taxon>
        <taxon>Strongyloidoidea</taxon>
        <taxon>Steinernematidae</taxon>
        <taxon>Steinernema</taxon>
    </lineage>
</organism>
<dbReference type="EMBL" id="JAUCMV010000003">
    <property type="protein sequence ID" value="KAK0412563.1"/>
    <property type="molecule type" value="Genomic_DNA"/>
</dbReference>
<keyword evidence="3" id="KW-1185">Reference proteome</keyword>
<keyword evidence="1" id="KW-0732">Signal</keyword>